<dbReference type="AlphaFoldDB" id="A0AAE1Y3A7"/>
<proteinExistence type="predicted"/>
<protein>
    <submittedName>
        <fullName evidence="1">Uncharacterized protein</fullName>
    </submittedName>
</protein>
<reference evidence="1" key="1">
    <citation type="submission" date="2020-06" db="EMBL/GenBank/DDBJ databases">
        <authorList>
            <person name="Li T."/>
            <person name="Hu X."/>
            <person name="Zhang T."/>
            <person name="Song X."/>
            <person name="Zhang H."/>
            <person name="Dai N."/>
            <person name="Sheng W."/>
            <person name="Hou X."/>
            <person name="Wei L."/>
        </authorList>
    </citation>
    <scope>NUCLEOTIDE SEQUENCE</scope>
    <source>
        <strain evidence="1">3651</strain>
        <tissue evidence="1">Leaf</tissue>
    </source>
</reference>
<evidence type="ECO:0000313" key="1">
    <source>
        <dbReference type="EMBL" id="KAK4422835.1"/>
    </source>
</evidence>
<accession>A0AAE1Y3A7</accession>
<gene>
    <name evidence="1" type="ORF">Salat_1866000</name>
</gene>
<dbReference type="Proteomes" id="UP001293254">
    <property type="component" value="Unassembled WGS sequence"/>
</dbReference>
<keyword evidence="2" id="KW-1185">Reference proteome</keyword>
<dbReference type="EMBL" id="JACGWO010000007">
    <property type="protein sequence ID" value="KAK4422835.1"/>
    <property type="molecule type" value="Genomic_DNA"/>
</dbReference>
<sequence>MKNSRVVRSAGRPRLAQDQMRRAHAGVLPGSCATAPYLCRCLAFLRVRLTVSRGVSVCMPHPRARLQAPRRGPPPAASRYLRLALRLGFQWYCCPIFFENKKYFKKTRIPCSDCANYA</sequence>
<comment type="caution">
    <text evidence="1">The sequence shown here is derived from an EMBL/GenBank/DDBJ whole genome shotgun (WGS) entry which is preliminary data.</text>
</comment>
<reference evidence="1" key="2">
    <citation type="journal article" date="2024" name="Plant">
        <title>Genomic evolution and insights into agronomic trait innovations of Sesamum species.</title>
        <authorList>
            <person name="Miao H."/>
            <person name="Wang L."/>
            <person name="Qu L."/>
            <person name="Liu H."/>
            <person name="Sun Y."/>
            <person name="Le M."/>
            <person name="Wang Q."/>
            <person name="Wei S."/>
            <person name="Zheng Y."/>
            <person name="Lin W."/>
            <person name="Duan Y."/>
            <person name="Cao H."/>
            <person name="Xiong S."/>
            <person name="Wang X."/>
            <person name="Wei L."/>
            <person name="Li C."/>
            <person name="Ma Q."/>
            <person name="Ju M."/>
            <person name="Zhao R."/>
            <person name="Li G."/>
            <person name="Mu C."/>
            <person name="Tian Q."/>
            <person name="Mei H."/>
            <person name="Zhang T."/>
            <person name="Gao T."/>
            <person name="Zhang H."/>
        </authorList>
    </citation>
    <scope>NUCLEOTIDE SEQUENCE</scope>
    <source>
        <strain evidence="1">3651</strain>
    </source>
</reference>
<organism evidence="1 2">
    <name type="scientific">Sesamum alatum</name>
    <dbReference type="NCBI Taxonomy" id="300844"/>
    <lineage>
        <taxon>Eukaryota</taxon>
        <taxon>Viridiplantae</taxon>
        <taxon>Streptophyta</taxon>
        <taxon>Embryophyta</taxon>
        <taxon>Tracheophyta</taxon>
        <taxon>Spermatophyta</taxon>
        <taxon>Magnoliopsida</taxon>
        <taxon>eudicotyledons</taxon>
        <taxon>Gunneridae</taxon>
        <taxon>Pentapetalae</taxon>
        <taxon>asterids</taxon>
        <taxon>lamiids</taxon>
        <taxon>Lamiales</taxon>
        <taxon>Pedaliaceae</taxon>
        <taxon>Sesamum</taxon>
    </lineage>
</organism>
<evidence type="ECO:0000313" key="2">
    <source>
        <dbReference type="Proteomes" id="UP001293254"/>
    </source>
</evidence>
<name>A0AAE1Y3A7_9LAMI</name>